<dbReference type="Proteomes" id="UP000000238">
    <property type="component" value="Chromosome"/>
</dbReference>
<name>Q2SKJ8_HAHCH</name>
<dbReference type="HOGENOM" id="CLU_2935095_0_0_6"/>
<reference evidence="1 2" key="1">
    <citation type="journal article" date="2005" name="Nucleic Acids Res.">
        <title>Genomic blueprint of Hahella chejuensis, a marine microbe producing an algicidal agent.</title>
        <authorList>
            <person name="Jeong H."/>
            <person name="Yim J.H."/>
            <person name="Lee C."/>
            <person name="Choi S.-H."/>
            <person name="Park Y.K."/>
            <person name="Yoon S.H."/>
            <person name="Hur C.-G."/>
            <person name="Kang H.-Y."/>
            <person name="Kim D."/>
            <person name="Lee H.H."/>
            <person name="Park K.H."/>
            <person name="Park S.-H."/>
            <person name="Park H.-S."/>
            <person name="Lee H.K."/>
            <person name="Oh T.K."/>
            <person name="Kim J.F."/>
        </authorList>
    </citation>
    <scope>NUCLEOTIDE SEQUENCE [LARGE SCALE GENOMIC DNA]</scope>
    <source>
        <strain evidence="1 2">KCTC 2396</strain>
    </source>
</reference>
<gene>
    <name evidence="1" type="ordered locus">HCH_01991</name>
</gene>
<accession>Q2SKJ8</accession>
<organism evidence="1 2">
    <name type="scientific">Hahella chejuensis (strain KCTC 2396)</name>
    <dbReference type="NCBI Taxonomy" id="349521"/>
    <lineage>
        <taxon>Bacteria</taxon>
        <taxon>Pseudomonadati</taxon>
        <taxon>Pseudomonadota</taxon>
        <taxon>Gammaproteobacteria</taxon>
        <taxon>Oceanospirillales</taxon>
        <taxon>Hahellaceae</taxon>
        <taxon>Hahella</taxon>
    </lineage>
</organism>
<proteinExistence type="predicted"/>
<evidence type="ECO:0000313" key="2">
    <source>
        <dbReference type="Proteomes" id="UP000000238"/>
    </source>
</evidence>
<dbReference type="KEGG" id="hch:HCH_01991"/>
<dbReference type="AlphaFoldDB" id="Q2SKJ8"/>
<dbReference type="STRING" id="349521.HCH_01991"/>
<protein>
    <submittedName>
        <fullName evidence="1">Uncharacterized protein</fullName>
    </submittedName>
</protein>
<evidence type="ECO:0000313" key="1">
    <source>
        <dbReference type="EMBL" id="ABC28826.1"/>
    </source>
</evidence>
<sequence length="60" mass="6613">MQRDGYACQSPLGLNRSKRQIGLRRQRYGDSVAINAFASDQMDSGSLRFGKPMFCALANG</sequence>
<keyword evidence="2" id="KW-1185">Reference proteome</keyword>
<dbReference type="EMBL" id="CP000155">
    <property type="protein sequence ID" value="ABC28826.1"/>
    <property type="molecule type" value="Genomic_DNA"/>
</dbReference>